<feature type="compositionally biased region" description="Polar residues" evidence="1">
    <location>
        <begin position="295"/>
        <end position="305"/>
    </location>
</feature>
<feature type="region of interest" description="Disordered" evidence="1">
    <location>
        <begin position="270"/>
        <end position="340"/>
    </location>
</feature>
<accession>A0A1L7XTM1</accession>
<dbReference type="Proteomes" id="UP000184330">
    <property type="component" value="Unassembled WGS sequence"/>
</dbReference>
<organism evidence="2 3">
    <name type="scientific">Phialocephala subalpina</name>
    <dbReference type="NCBI Taxonomy" id="576137"/>
    <lineage>
        <taxon>Eukaryota</taxon>
        <taxon>Fungi</taxon>
        <taxon>Dikarya</taxon>
        <taxon>Ascomycota</taxon>
        <taxon>Pezizomycotina</taxon>
        <taxon>Leotiomycetes</taxon>
        <taxon>Helotiales</taxon>
        <taxon>Mollisiaceae</taxon>
        <taxon>Phialocephala</taxon>
        <taxon>Phialocephala fortinii species complex</taxon>
    </lineage>
</organism>
<dbReference type="OrthoDB" id="10546692at2759"/>
<feature type="compositionally biased region" description="Low complexity" evidence="1">
    <location>
        <begin position="34"/>
        <end position="55"/>
    </location>
</feature>
<reference evidence="2 3" key="1">
    <citation type="submission" date="2016-03" db="EMBL/GenBank/DDBJ databases">
        <authorList>
            <person name="Ploux O."/>
        </authorList>
    </citation>
    <scope>NUCLEOTIDE SEQUENCE [LARGE SCALE GENOMIC DNA]</scope>
    <source>
        <strain evidence="2 3">UAMH 11012</strain>
    </source>
</reference>
<sequence length="340" mass="37198">MFSKSRRDSGISLGETPTESGVSGTTRRPPQRVSSFSPSLRGSPSPSGRPLASPPERLTSEKGQTFTQTSTQTSKPPASSRLPISRFFDLRTSRDRTIAPPRIEVPDDVIPITFPGSRRTFFTTTKAEKRIRLKKVDCEAKVEIALRRAETRSAETSSVLHKEWEEGEGALELTECLLMKLAVQENTLRGLSGEATMNKEMGNQREEEANLERMKRETVEVLSIQGVAGMQDEASAAAGTAGKQGQRECSRTVSGPWVAAHVARSRNVLKRTRAQDMGGGVQSQRPRKLARASAGKSSLPTSAQPSELVVISDSEPEPEGDEGHKPRHFLVANSHRTERI</sequence>
<feature type="compositionally biased region" description="Polar residues" evidence="1">
    <location>
        <begin position="15"/>
        <end position="28"/>
    </location>
</feature>
<feature type="region of interest" description="Disordered" evidence="1">
    <location>
        <begin position="1"/>
        <end position="86"/>
    </location>
</feature>
<dbReference type="AlphaFoldDB" id="A0A1L7XTM1"/>
<evidence type="ECO:0000313" key="2">
    <source>
        <dbReference type="EMBL" id="CZR68384.1"/>
    </source>
</evidence>
<name>A0A1L7XTM1_9HELO</name>
<proteinExistence type="predicted"/>
<dbReference type="EMBL" id="FJOG01000054">
    <property type="protein sequence ID" value="CZR68384.1"/>
    <property type="molecule type" value="Genomic_DNA"/>
</dbReference>
<evidence type="ECO:0000256" key="1">
    <source>
        <dbReference type="SAM" id="MobiDB-lite"/>
    </source>
</evidence>
<evidence type="ECO:0000313" key="3">
    <source>
        <dbReference type="Proteomes" id="UP000184330"/>
    </source>
</evidence>
<keyword evidence="3" id="KW-1185">Reference proteome</keyword>
<feature type="compositionally biased region" description="Low complexity" evidence="1">
    <location>
        <begin position="64"/>
        <end position="74"/>
    </location>
</feature>
<protein>
    <submittedName>
        <fullName evidence="2">Uncharacterized protein</fullName>
    </submittedName>
</protein>
<gene>
    <name evidence="2" type="ORF">PAC_18283</name>
</gene>